<dbReference type="Pfam" id="PF00550">
    <property type="entry name" value="PP-binding"/>
    <property type="match status" value="1"/>
</dbReference>
<accession>A0A8J4DP97</accession>
<dbReference type="EMBL" id="BOPF01000003">
    <property type="protein sequence ID" value="GIJ44247.1"/>
    <property type="molecule type" value="Genomic_DNA"/>
</dbReference>
<dbReference type="AlphaFoldDB" id="A0A8J4DP97"/>
<dbReference type="Gene3D" id="1.10.1200.10">
    <property type="entry name" value="ACP-like"/>
    <property type="match status" value="1"/>
</dbReference>
<evidence type="ECO:0000259" key="4">
    <source>
        <dbReference type="PROSITE" id="PS50075"/>
    </source>
</evidence>
<evidence type="ECO:0000256" key="2">
    <source>
        <dbReference type="ARBA" id="ARBA00022553"/>
    </source>
</evidence>
<keyword evidence="2" id="KW-0597">Phosphoprotein</keyword>
<proteinExistence type="predicted"/>
<protein>
    <recommendedName>
        <fullName evidence="4">Carrier domain-containing protein</fullName>
    </recommendedName>
</protein>
<evidence type="ECO:0000256" key="1">
    <source>
        <dbReference type="ARBA" id="ARBA00022450"/>
    </source>
</evidence>
<organism evidence="5 6">
    <name type="scientific">Virgisporangium aliadipatigenens</name>
    <dbReference type="NCBI Taxonomy" id="741659"/>
    <lineage>
        <taxon>Bacteria</taxon>
        <taxon>Bacillati</taxon>
        <taxon>Actinomycetota</taxon>
        <taxon>Actinomycetes</taxon>
        <taxon>Micromonosporales</taxon>
        <taxon>Micromonosporaceae</taxon>
        <taxon>Virgisporangium</taxon>
    </lineage>
</organism>
<feature type="domain" description="Carrier" evidence="4">
    <location>
        <begin position="12"/>
        <end position="87"/>
    </location>
</feature>
<evidence type="ECO:0000313" key="6">
    <source>
        <dbReference type="Proteomes" id="UP000619260"/>
    </source>
</evidence>
<dbReference type="SMART" id="SM00823">
    <property type="entry name" value="PKS_PP"/>
    <property type="match status" value="1"/>
</dbReference>
<dbReference type="InterPro" id="IPR020806">
    <property type="entry name" value="PKS_PP-bd"/>
</dbReference>
<name>A0A8J4DP97_9ACTN</name>
<dbReference type="PROSITE" id="PS50075">
    <property type="entry name" value="CARRIER"/>
    <property type="match status" value="1"/>
</dbReference>
<sequence>MAEQSQRTDTASPEDLAQQVIREIVDGVLGLGDVHPTTNLFQCGARSLHIAVVRANILDRYGVDIPLADMYSEPSVERLAGLLLEALASASEESGTLAAPTAHRGMSDDD</sequence>
<dbReference type="InterPro" id="IPR009081">
    <property type="entry name" value="PP-bd_ACP"/>
</dbReference>
<dbReference type="InterPro" id="IPR036736">
    <property type="entry name" value="ACP-like_sf"/>
</dbReference>
<dbReference type="SUPFAM" id="SSF47336">
    <property type="entry name" value="ACP-like"/>
    <property type="match status" value="1"/>
</dbReference>
<comment type="caution">
    <text evidence="5">The sequence shown here is derived from an EMBL/GenBank/DDBJ whole genome shotgun (WGS) entry which is preliminary data.</text>
</comment>
<keyword evidence="6" id="KW-1185">Reference proteome</keyword>
<dbReference type="GO" id="GO:0031177">
    <property type="term" value="F:phosphopantetheine binding"/>
    <property type="evidence" value="ECO:0007669"/>
    <property type="project" value="InterPro"/>
</dbReference>
<gene>
    <name evidence="5" type="ORF">Val02_11330</name>
</gene>
<reference evidence="5" key="1">
    <citation type="submission" date="2021-01" db="EMBL/GenBank/DDBJ databases">
        <title>Whole genome shotgun sequence of Virgisporangium aliadipatigenens NBRC 105644.</title>
        <authorList>
            <person name="Komaki H."/>
            <person name="Tamura T."/>
        </authorList>
    </citation>
    <scope>NUCLEOTIDE SEQUENCE</scope>
    <source>
        <strain evidence="5">NBRC 105644</strain>
    </source>
</reference>
<keyword evidence="1" id="KW-0596">Phosphopantetheine</keyword>
<dbReference type="RefSeq" id="WP_203897811.1">
    <property type="nucleotide sequence ID" value="NZ_BOPF01000003.1"/>
</dbReference>
<evidence type="ECO:0000256" key="3">
    <source>
        <dbReference type="SAM" id="MobiDB-lite"/>
    </source>
</evidence>
<evidence type="ECO:0000313" key="5">
    <source>
        <dbReference type="EMBL" id="GIJ44247.1"/>
    </source>
</evidence>
<feature type="region of interest" description="Disordered" evidence="3">
    <location>
        <begin position="91"/>
        <end position="110"/>
    </location>
</feature>
<dbReference type="Proteomes" id="UP000619260">
    <property type="component" value="Unassembled WGS sequence"/>
</dbReference>